<keyword evidence="8" id="KW-1185">Reference proteome</keyword>
<dbReference type="Gene3D" id="3.30.750.24">
    <property type="entry name" value="STAS domain"/>
    <property type="match status" value="1"/>
</dbReference>
<feature type="transmembrane region" description="Helical" evidence="5">
    <location>
        <begin position="404"/>
        <end position="434"/>
    </location>
</feature>
<evidence type="ECO:0000313" key="7">
    <source>
        <dbReference type="EMBL" id="CAE6865132.1"/>
    </source>
</evidence>
<dbReference type="SUPFAM" id="SSF52091">
    <property type="entry name" value="SpoIIaa-like"/>
    <property type="match status" value="1"/>
</dbReference>
<evidence type="ECO:0000256" key="4">
    <source>
        <dbReference type="ARBA" id="ARBA00023136"/>
    </source>
</evidence>
<evidence type="ECO:0000256" key="1">
    <source>
        <dbReference type="ARBA" id="ARBA00004141"/>
    </source>
</evidence>
<feature type="transmembrane region" description="Helical" evidence="5">
    <location>
        <begin position="85"/>
        <end position="109"/>
    </location>
</feature>
<dbReference type="Pfam" id="PF01740">
    <property type="entry name" value="STAS"/>
    <property type="match status" value="1"/>
</dbReference>
<feature type="domain" description="STAS" evidence="6">
    <location>
        <begin position="461"/>
        <end position="575"/>
    </location>
</feature>
<dbReference type="PROSITE" id="PS50801">
    <property type="entry name" value="STAS"/>
    <property type="match status" value="1"/>
</dbReference>
<keyword evidence="4 5" id="KW-0472">Membrane</keyword>
<sequence length="582" mass="61400">MKPERSIRQRKLHGQPGRRTLRLSAGGVRIPFPDWLRDFKKEWARPDIVAGLTVSAVVIPKALAYATIAGLPVQVGLYTAFIPMLIYALLGTSCVLSVSTTTTIAILVATALNGVASANDAASLMTASATLTCLVGAILVVARLLRLGFVANFISEPVLIGFKAGVGIVIVVDQVPKLLGIHFHKGSFFHNLLAIAQGVPQASLVTAAVGVVMIGLLVSIERLLPRAPAPLIAVAAGIAAVSLFGLPAHGVATVGNVPTGLPAFTPPDPRMMMALWPPALGVALMSFTETIAAGRAFARSGEPTPQPNQELLATGLANLGGAFFGAMAAGGGTTQTAVNRLSGARSQLSGLVTSFAALGTMLLLAPLIGLMPEATLAAVVIVYSVGLIKPAEFREILSVRRTEFIWALVALIGVVLAGTLEGIVVAIIVSLVALAHQVSDPPVYVLGRKPGTNVFRAQSSEHPEDETFPGMLMLRPEGRIFFANAQRIGQKMRLQITAVKPKVVAIDLAGIFDFEFTALKMLTEAEKKLREEERVTVWLVGLNPGVLAMVRRSPLGETLGHDRMFFNMDHAVARYHSSETGG</sequence>
<dbReference type="Pfam" id="PF00916">
    <property type="entry name" value="Sulfate_transp"/>
    <property type="match status" value="1"/>
</dbReference>
<dbReference type="GO" id="GO:0016020">
    <property type="term" value="C:membrane"/>
    <property type="evidence" value="ECO:0007669"/>
    <property type="project" value="UniProtKB-SubCell"/>
</dbReference>
<dbReference type="InterPro" id="IPR011547">
    <property type="entry name" value="SLC26A/SulP_dom"/>
</dbReference>
<accession>A0A9N8QU30</accession>
<evidence type="ECO:0000259" key="6">
    <source>
        <dbReference type="PROSITE" id="PS50801"/>
    </source>
</evidence>
<dbReference type="EMBL" id="CAJNAS010000002">
    <property type="protein sequence ID" value="CAE6865132.1"/>
    <property type="molecule type" value="Genomic_DNA"/>
</dbReference>
<keyword evidence="3 5" id="KW-1133">Transmembrane helix</keyword>
<dbReference type="GO" id="GO:0055085">
    <property type="term" value="P:transmembrane transport"/>
    <property type="evidence" value="ECO:0007669"/>
    <property type="project" value="InterPro"/>
</dbReference>
<reference evidence="7" key="1">
    <citation type="submission" date="2021-02" db="EMBL/GenBank/DDBJ databases">
        <authorList>
            <person name="Vanwijnsberghe S."/>
        </authorList>
    </citation>
    <scope>NUCLEOTIDE SEQUENCE</scope>
    <source>
        <strain evidence="7">R-70211</strain>
    </source>
</reference>
<evidence type="ECO:0000256" key="2">
    <source>
        <dbReference type="ARBA" id="ARBA00022692"/>
    </source>
</evidence>
<comment type="caution">
    <text evidence="7">The sequence shown here is derived from an EMBL/GenBank/DDBJ whole genome shotgun (WGS) entry which is preliminary data.</text>
</comment>
<comment type="subcellular location">
    <subcellularLocation>
        <location evidence="1">Membrane</location>
        <topology evidence="1">Multi-pass membrane protein</topology>
    </subcellularLocation>
</comment>
<feature type="transmembrane region" description="Helical" evidence="5">
    <location>
        <begin position="231"/>
        <end position="255"/>
    </location>
</feature>
<feature type="transmembrane region" description="Helical" evidence="5">
    <location>
        <begin position="275"/>
        <end position="298"/>
    </location>
</feature>
<feature type="transmembrane region" description="Helical" evidence="5">
    <location>
        <begin position="121"/>
        <end position="142"/>
    </location>
</feature>
<protein>
    <submittedName>
        <fullName evidence="7">Sulfate transporter</fullName>
    </submittedName>
</protein>
<evidence type="ECO:0000256" key="3">
    <source>
        <dbReference type="ARBA" id="ARBA00022989"/>
    </source>
</evidence>
<evidence type="ECO:0000313" key="8">
    <source>
        <dbReference type="Proteomes" id="UP000675121"/>
    </source>
</evidence>
<dbReference type="PANTHER" id="PTHR11814">
    <property type="entry name" value="SULFATE TRANSPORTER"/>
    <property type="match status" value="1"/>
</dbReference>
<dbReference type="InterPro" id="IPR036513">
    <property type="entry name" value="STAS_dom_sf"/>
</dbReference>
<dbReference type="InterPro" id="IPR001902">
    <property type="entry name" value="SLC26A/SulP_fam"/>
</dbReference>
<dbReference type="Proteomes" id="UP000675121">
    <property type="component" value="Unassembled WGS sequence"/>
</dbReference>
<evidence type="ECO:0000256" key="5">
    <source>
        <dbReference type="SAM" id="Phobius"/>
    </source>
</evidence>
<dbReference type="InterPro" id="IPR002645">
    <property type="entry name" value="STAS_dom"/>
</dbReference>
<keyword evidence="2 5" id="KW-0812">Transmembrane</keyword>
<dbReference type="CDD" id="cd07042">
    <property type="entry name" value="STAS_SulP_like_sulfate_transporter"/>
    <property type="match status" value="1"/>
</dbReference>
<organism evidence="7 8">
    <name type="scientific">Paraburkholderia domus</name>
    <dbReference type="NCBI Taxonomy" id="2793075"/>
    <lineage>
        <taxon>Bacteria</taxon>
        <taxon>Pseudomonadati</taxon>
        <taxon>Pseudomonadota</taxon>
        <taxon>Betaproteobacteria</taxon>
        <taxon>Burkholderiales</taxon>
        <taxon>Burkholderiaceae</taxon>
        <taxon>Paraburkholderia</taxon>
    </lineage>
</organism>
<dbReference type="AlphaFoldDB" id="A0A9N8QU30"/>
<dbReference type="RefSeq" id="WP_201086487.1">
    <property type="nucleotide sequence ID" value="NZ_CAJNAS010000002.1"/>
</dbReference>
<gene>
    <name evidence="7" type="ORF">R70211_00734</name>
</gene>
<name>A0A9N8QU30_9BURK</name>
<feature type="transmembrane region" description="Helical" evidence="5">
    <location>
        <begin position="149"/>
        <end position="172"/>
    </location>
</feature>
<proteinExistence type="predicted"/>
<feature type="transmembrane region" description="Helical" evidence="5">
    <location>
        <begin position="192"/>
        <end position="219"/>
    </location>
</feature>